<evidence type="ECO:0000313" key="3">
    <source>
        <dbReference type="Proteomes" id="UP000442707"/>
    </source>
</evidence>
<reference evidence="2 3" key="1">
    <citation type="submission" date="2019-09" db="EMBL/GenBank/DDBJ databases">
        <title>Screening of Novel Bioactive Compounds from Soil-Associated.</title>
        <authorList>
            <person name="Zhao S."/>
        </authorList>
    </citation>
    <scope>NUCLEOTIDE SEQUENCE [LARGE SCALE GENOMIC DNA]</scope>
    <source>
        <strain evidence="2 3">HIT-DPA4</strain>
    </source>
</reference>
<evidence type="ECO:0000313" key="2">
    <source>
        <dbReference type="EMBL" id="KAB1149493.1"/>
    </source>
</evidence>
<comment type="caution">
    <text evidence="2">The sequence shown here is derived from an EMBL/GenBank/DDBJ whole genome shotgun (WGS) entry which is preliminary data.</text>
</comment>
<name>A0A6H9V6H5_9ACTN</name>
<keyword evidence="3" id="KW-1185">Reference proteome</keyword>
<proteinExistence type="predicted"/>
<dbReference type="AlphaFoldDB" id="A0A6H9V6H5"/>
<dbReference type="EMBL" id="VZRB01000003">
    <property type="protein sequence ID" value="KAB1149493.1"/>
    <property type="molecule type" value="Genomic_DNA"/>
</dbReference>
<protein>
    <submittedName>
        <fullName evidence="2">Uncharacterized protein</fullName>
    </submittedName>
</protein>
<accession>A0A6H9V6H5</accession>
<dbReference type="Proteomes" id="UP000442707">
    <property type="component" value="Unassembled WGS sequence"/>
</dbReference>
<organism evidence="2 3">
    <name type="scientific">Streptomyces luteolifulvus</name>
    <dbReference type="NCBI Taxonomy" id="2615112"/>
    <lineage>
        <taxon>Bacteria</taxon>
        <taxon>Bacillati</taxon>
        <taxon>Actinomycetota</taxon>
        <taxon>Actinomycetes</taxon>
        <taxon>Kitasatosporales</taxon>
        <taxon>Streptomycetaceae</taxon>
        <taxon>Streptomyces</taxon>
    </lineage>
</organism>
<gene>
    <name evidence="2" type="ORF">F7R91_06240</name>
</gene>
<sequence length="140" mass="15329">MSRSCPQRPLLKDHQTSSGTCGFVDERSPQTVDEAMIHNLCTELSTGNPQDRPGCPQRIPASPQSCPLFGNPERVLTVSSERRHTKVPGWAVGNTGKAGDGTGENSRQAVHGVCRTFRSPQRPAVVHRFRPQGPWTKFPS</sequence>
<evidence type="ECO:0000256" key="1">
    <source>
        <dbReference type="SAM" id="MobiDB-lite"/>
    </source>
</evidence>
<feature type="region of interest" description="Disordered" evidence="1">
    <location>
        <begin position="1"/>
        <end position="26"/>
    </location>
</feature>
<feature type="region of interest" description="Disordered" evidence="1">
    <location>
        <begin position="79"/>
        <end position="108"/>
    </location>
</feature>